<feature type="region of interest" description="Disordered" evidence="1">
    <location>
        <begin position="1"/>
        <end position="180"/>
    </location>
</feature>
<dbReference type="AlphaFoldDB" id="A0A8B8ZKV6"/>
<feature type="compositionally biased region" description="Low complexity" evidence="1">
    <location>
        <begin position="676"/>
        <end position="685"/>
    </location>
</feature>
<dbReference type="RefSeq" id="XP_038973947.1">
    <property type="nucleotide sequence ID" value="XM_039118019.1"/>
</dbReference>
<dbReference type="PANTHER" id="PTHR34792">
    <property type="entry name" value="OS02G0121500 PROTEIN"/>
    <property type="match status" value="1"/>
</dbReference>
<evidence type="ECO:0000313" key="2">
    <source>
        <dbReference type="Proteomes" id="UP000228380"/>
    </source>
</evidence>
<evidence type="ECO:0000313" key="4">
    <source>
        <dbReference type="RefSeq" id="XP_038973947.1"/>
    </source>
</evidence>
<feature type="compositionally biased region" description="Polar residues" evidence="1">
    <location>
        <begin position="211"/>
        <end position="223"/>
    </location>
</feature>
<reference evidence="3 4" key="1">
    <citation type="submission" date="2025-04" db="UniProtKB">
        <authorList>
            <consortium name="RefSeq"/>
        </authorList>
    </citation>
    <scope>IDENTIFICATION</scope>
    <source>
        <tissue evidence="3 4">Young leaves</tissue>
    </source>
</reference>
<dbReference type="InterPro" id="IPR040305">
    <property type="entry name" value="At1g75730-like"/>
</dbReference>
<keyword evidence="2" id="KW-1185">Reference proteome</keyword>
<accession>A0A8B8ZKV6</accession>
<dbReference type="Proteomes" id="UP000228380">
    <property type="component" value="Unplaced"/>
</dbReference>
<evidence type="ECO:0000313" key="5">
    <source>
        <dbReference type="RefSeq" id="XP_038973948.1"/>
    </source>
</evidence>
<feature type="compositionally biased region" description="Basic and acidic residues" evidence="1">
    <location>
        <begin position="55"/>
        <end position="72"/>
    </location>
</feature>
<feature type="region of interest" description="Disordered" evidence="1">
    <location>
        <begin position="204"/>
        <end position="234"/>
    </location>
</feature>
<feature type="compositionally biased region" description="Basic and acidic residues" evidence="1">
    <location>
        <begin position="1"/>
        <end position="11"/>
    </location>
</feature>
<name>A0A8B8ZKV6_PHODC</name>
<dbReference type="RefSeq" id="XP_008788637.2">
    <property type="nucleotide sequence ID" value="XM_008790415.4"/>
</dbReference>
<dbReference type="RefSeq" id="XP_038973948.1">
    <property type="nucleotide sequence ID" value="XM_039118020.1"/>
</dbReference>
<feature type="region of interest" description="Disordered" evidence="1">
    <location>
        <begin position="676"/>
        <end position="723"/>
    </location>
</feature>
<feature type="compositionally biased region" description="Low complexity" evidence="1">
    <location>
        <begin position="12"/>
        <end position="21"/>
    </location>
</feature>
<proteinExistence type="predicted"/>
<protein>
    <submittedName>
        <fullName evidence="3 4">Uncharacterized protein LOC103706350 isoform X1</fullName>
    </submittedName>
</protein>
<gene>
    <name evidence="3 4 5" type="primary">LOC103706350</name>
</gene>
<dbReference type="OrthoDB" id="778649at2759"/>
<dbReference type="GeneID" id="103706350"/>
<sequence length="748" mass="80961">MDKERSRDLMMRGRSSGSRRLSPARRHPMRSASPIVYDKGDGGDKGGYGSVPSSWKKEKVRVSRSRNNEAEGKVGGAGSEGEEGDPFRPPLTTTTNSVTARKRVRLHGKTSEDCDAVDPASVPRKLRSAINKRSNQSASPPLPDTKKKRHCTSSDAQLPYIVDENKSEQNTLTNSMTKDEEEVAETLFSLANMMPICEPIEDNEERKTSEDMSNMNATNASHSEASKEEDTNNSQPCVANEVIDLASCLEEPVSETAKGEPALEHPAVISARPAIEPEPNKSAQSDVHATLLLSKIDHAESPSSSMNAANSLKSFGASSQYYSGNGSLQPTQHDALPALPTQKPDIVLWPFGSTGSAAVKHEVQADEQRMDTGTNVGHREEIDPSVRPGLLSVTQAPLTMLPPSKTAAWPGSATSTVGLNSSGNGIPTEKHPAMHLNVLSLRKKCTAHVYLTHLIRHHQNMERESSLSKSKEGSNMGAPAAANKTAGLRNGLMNCMASAGTNGFLMETNAREARIQMLRSEKLLQAQQASTSSETYAPQKQTGDFLSLSAGGETSNSGNRVELSGQPHFPFMHPQAPHHSVMPLGFPHVPHMTPYPEKLSSAAAQQLQLQVPQYMGSTFYGPQMVHAGGTRPPQQQHQQPMWPTYLAHYRPPMGVPVWQNGRLHGMSRQLRLCPPASAPISPSPAVEAHAGAHHPLNPPQQHHLHANPSSSSSSSRTRHHHLNGLLNNGGFRLEVTSPLQLLCNAQRS</sequence>
<organism evidence="2 4">
    <name type="scientific">Phoenix dactylifera</name>
    <name type="common">Date palm</name>
    <dbReference type="NCBI Taxonomy" id="42345"/>
    <lineage>
        <taxon>Eukaryota</taxon>
        <taxon>Viridiplantae</taxon>
        <taxon>Streptophyta</taxon>
        <taxon>Embryophyta</taxon>
        <taxon>Tracheophyta</taxon>
        <taxon>Spermatophyta</taxon>
        <taxon>Magnoliopsida</taxon>
        <taxon>Liliopsida</taxon>
        <taxon>Arecaceae</taxon>
        <taxon>Coryphoideae</taxon>
        <taxon>Phoeniceae</taxon>
        <taxon>Phoenix</taxon>
    </lineage>
</organism>
<evidence type="ECO:0000313" key="3">
    <source>
        <dbReference type="RefSeq" id="XP_008788637.2"/>
    </source>
</evidence>
<dbReference type="KEGG" id="pda:103706350"/>
<evidence type="ECO:0000256" key="1">
    <source>
        <dbReference type="SAM" id="MobiDB-lite"/>
    </source>
</evidence>
<dbReference type="PANTHER" id="PTHR34792:SF1">
    <property type="entry name" value="OS02G0121500 PROTEIN"/>
    <property type="match status" value="1"/>
</dbReference>